<evidence type="ECO:0000313" key="3">
    <source>
        <dbReference type="Proteomes" id="UP000468943"/>
    </source>
</evidence>
<feature type="chain" id="PRO_5026308057" evidence="1">
    <location>
        <begin position="24"/>
        <end position="192"/>
    </location>
</feature>
<proteinExistence type="predicted"/>
<dbReference type="RefSeq" id="WP_160597891.1">
    <property type="nucleotide sequence ID" value="NZ_WTYS01000001.1"/>
</dbReference>
<comment type="caution">
    <text evidence="2">The sequence shown here is derived from an EMBL/GenBank/DDBJ whole genome shotgun (WGS) entry which is preliminary data.</text>
</comment>
<protein>
    <submittedName>
        <fullName evidence="2">Uncharacterized protein</fullName>
    </submittedName>
</protein>
<dbReference type="EMBL" id="WTYS01000001">
    <property type="protein sequence ID" value="MXO56726.1"/>
    <property type="molecule type" value="Genomic_DNA"/>
</dbReference>
<keyword evidence="3" id="KW-1185">Reference proteome</keyword>
<organism evidence="2 3">
    <name type="scientific">Pontixanthobacter gangjinensis</name>
    <dbReference type="NCBI Taxonomy" id="1028742"/>
    <lineage>
        <taxon>Bacteria</taxon>
        <taxon>Pseudomonadati</taxon>
        <taxon>Pseudomonadota</taxon>
        <taxon>Alphaproteobacteria</taxon>
        <taxon>Sphingomonadales</taxon>
        <taxon>Erythrobacteraceae</taxon>
        <taxon>Pontixanthobacter</taxon>
    </lineage>
</organism>
<reference evidence="2 3" key="1">
    <citation type="submission" date="2019-12" db="EMBL/GenBank/DDBJ databases">
        <title>Genomic-based taxomic classification of the family Erythrobacteraceae.</title>
        <authorList>
            <person name="Xu L."/>
        </authorList>
    </citation>
    <scope>NUCLEOTIDE SEQUENCE [LARGE SCALE GENOMIC DNA]</scope>
    <source>
        <strain evidence="2 3">JCM 17802</strain>
    </source>
</reference>
<feature type="signal peptide" evidence="1">
    <location>
        <begin position="1"/>
        <end position="23"/>
    </location>
</feature>
<dbReference type="Proteomes" id="UP000468943">
    <property type="component" value="Unassembled WGS sequence"/>
</dbReference>
<evidence type="ECO:0000256" key="1">
    <source>
        <dbReference type="SAM" id="SignalP"/>
    </source>
</evidence>
<name>A0A6I4SNJ7_9SPHN</name>
<dbReference type="OrthoDB" id="7596012at2"/>
<evidence type="ECO:0000313" key="2">
    <source>
        <dbReference type="EMBL" id="MXO56726.1"/>
    </source>
</evidence>
<sequence>MPSFAALLAPLALLLPFSTDQNIAPVNDSPGNDGSVINLTPMPQPEVTVQPMEWVMLEGPNGTPIQYQVRIEQRVVIRVSPRRVDRQNLNAEAQQRRAPQPLIERKVGKCLKMNQIAGVQTTRDNRLMLYMRDKRLIVANLEKACSARDFYSGFYVEPNKDGNLCIDRDKLQSRTGVKCELSRIRQLIRPTV</sequence>
<dbReference type="AlphaFoldDB" id="A0A6I4SNJ7"/>
<accession>A0A6I4SNJ7</accession>
<keyword evidence="1" id="KW-0732">Signal</keyword>
<gene>
    <name evidence="2" type="ORF">GRI36_07505</name>
</gene>